<keyword evidence="1" id="KW-0472">Membrane</keyword>
<keyword evidence="1" id="KW-1133">Transmembrane helix</keyword>
<feature type="transmembrane region" description="Helical" evidence="1">
    <location>
        <begin position="57"/>
        <end position="74"/>
    </location>
</feature>
<dbReference type="Pfam" id="PF14036">
    <property type="entry name" value="YlaH"/>
    <property type="match status" value="1"/>
</dbReference>
<feature type="transmembrane region" description="Helical" evidence="1">
    <location>
        <begin position="28"/>
        <end position="50"/>
    </location>
</feature>
<dbReference type="InterPro" id="IPR025620">
    <property type="entry name" value="YlaH"/>
</dbReference>
<dbReference type="AlphaFoldDB" id="A0A323TUX6"/>
<proteinExistence type="predicted"/>
<keyword evidence="1" id="KW-0812">Transmembrane</keyword>
<evidence type="ECO:0000256" key="1">
    <source>
        <dbReference type="SAM" id="Phobius"/>
    </source>
</evidence>
<gene>
    <name evidence="2" type="ORF">CR194_08815</name>
</gene>
<dbReference type="EMBL" id="PDOD01000002">
    <property type="protein sequence ID" value="PYZ93285.1"/>
    <property type="molecule type" value="Genomic_DNA"/>
</dbReference>
<organism evidence="2 3">
    <name type="scientific">Salipaludibacillus keqinensis</name>
    <dbReference type="NCBI Taxonomy" id="2045207"/>
    <lineage>
        <taxon>Bacteria</taxon>
        <taxon>Bacillati</taxon>
        <taxon>Bacillota</taxon>
        <taxon>Bacilli</taxon>
        <taxon>Bacillales</taxon>
        <taxon>Bacillaceae</taxon>
    </lineage>
</organism>
<accession>A0A323TUX6</accession>
<evidence type="ECO:0000313" key="2">
    <source>
        <dbReference type="EMBL" id="PYZ93285.1"/>
    </source>
</evidence>
<protein>
    <recommendedName>
        <fullName evidence="4">YlaH-like protein</fullName>
    </recommendedName>
</protein>
<evidence type="ECO:0008006" key="4">
    <source>
        <dbReference type="Google" id="ProtNLM"/>
    </source>
</evidence>
<evidence type="ECO:0000313" key="3">
    <source>
        <dbReference type="Proteomes" id="UP000248214"/>
    </source>
</evidence>
<name>A0A323TUX6_9BACI</name>
<dbReference type="RefSeq" id="WP_110609316.1">
    <property type="nucleotide sequence ID" value="NZ_PDOD01000002.1"/>
</dbReference>
<reference evidence="2 3" key="1">
    <citation type="submission" date="2017-10" db="EMBL/GenBank/DDBJ databases">
        <title>Bacillus sp. nov., a halophilic bacterium isolated from a Keqin Lake.</title>
        <authorList>
            <person name="Wang H."/>
        </authorList>
    </citation>
    <scope>NUCLEOTIDE SEQUENCE [LARGE SCALE GENOMIC DNA]</scope>
    <source>
        <strain evidence="2 3">KQ-12</strain>
    </source>
</reference>
<keyword evidence="3" id="KW-1185">Reference proteome</keyword>
<sequence>MFFASTATPAPDMSPLAQWLGATDPNNFVMAFWIMYVIINALSILVFNLGFARKLPLLKNVVIYAVMFFGNMFITLLALTLPIIESLFIAALVLGVYKLQLRRHKREEANEENG</sequence>
<dbReference type="OrthoDB" id="2680377at2"/>
<comment type="caution">
    <text evidence="2">The sequence shown here is derived from an EMBL/GenBank/DDBJ whole genome shotgun (WGS) entry which is preliminary data.</text>
</comment>
<dbReference type="Proteomes" id="UP000248214">
    <property type="component" value="Unassembled WGS sequence"/>
</dbReference>